<evidence type="ECO:0000256" key="14">
    <source>
        <dbReference type="PIRSR" id="PIRSR604574-1"/>
    </source>
</evidence>
<dbReference type="GO" id="GO:0035515">
    <property type="term" value="F:oxidative RNA demethylase activity"/>
    <property type="evidence" value="ECO:0007669"/>
    <property type="project" value="TreeGrafter"/>
</dbReference>
<dbReference type="GO" id="GO:0005737">
    <property type="term" value="C:cytoplasm"/>
    <property type="evidence" value="ECO:0007669"/>
    <property type="project" value="TreeGrafter"/>
</dbReference>
<evidence type="ECO:0000256" key="12">
    <source>
        <dbReference type="ARBA" id="ARBA00080712"/>
    </source>
</evidence>
<dbReference type="EMBL" id="LLXX01000030">
    <property type="protein sequence ID" value="KRR12259.1"/>
    <property type="molecule type" value="Genomic_DNA"/>
</dbReference>
<evidence type="ECO:0000256" key="2">
    <source>
        <dbReference type="ARBA" id="ARBA00022723"/>
    </source>
</evidence>
<dbReference type="InterPro" id="IPR004574">
    <property type="entry name" value="Alkb"/>
</dbReference>
<evidence type="ECO:0000256" key="3">
    <source>
        <dbReference type="ARBA" id="ARBA00022763"/>
    </source>
</evidence>
<evidence type="ECO:0000256" key="4">
    <source>
        <dbReference type="ARBA" id="ARBA00022964"/>
    </source>
</evidence>
<dbReference type="Pfam" id="PF13532">
    <property type="entry name" value="2OG-FeII_Oxy_2"/>
    <property type="match status" value="1"/>
</dbReference>
<keyword evidence="18" id="KW-1185">Reference proteome</keyword>
<organism evidence="17 18">
    <name type="scientific">Bradyrhizobium valentinum</name>
    <dbReference type="NCBI Taxonomy" id="1518501"/>
    <lineage>
        <taxon>Bacteria</taxon>
        <taxon>Pseudomonadati</taxon>
        <taxon>Pseudomonadota</taxon>
        <taxon>Alphaproteobacteria</taxon>
        <taxon>Hyphomicrobiales</taxon>
        <taxon>Nitrobacteraceae</taxon>
        <taxon>Bradyrhizobium</taxon>
    </lineage>
</organism>
<feature type="domain" description="Fe2OG dioxygenase" evidence="16">
    <location>
        <begin position="125"/>
        <end position="225"/>
    </location>
</feature>
<feature type="binding site" evidence="14">
    <location>
        <begin position="132"/>
        <end position="134"/>
    </location>
    <ligand>
        <name>2-oxoglutarate</name>
        <dbReference type="ChEBI" id="CHEBI:16810"/>
    </ligand>
</feature>
<dbReference type="InterPro" id="IPR005123">
    <property type="entry name" value="Oxoglu/Fe-dep_dioxygenase_dom"/>
</dbReference>
<comment type="catalytic activity">
    <reaction evidence="8">
        <text>a methylated nucleobase within DNA + 2-oxoglutarate + O2 = a nucleobase within DNA + formaldehyde + succinate + CO2</text>
        <dbReference type="Rhea" id="RHEA:30299"/>
        <dbReference type="Rhea" id="RHEA-COMP:12192"/>
        <dbReference type="Rhea" id="RHEA-COMP:12193"/>
        <dbReference type="ChEBI" id="CHEBI:15379"/>
        <dbReference type="ChEBI" id="CHEBI:16526"/>
        <dbReference type="ChEBI" id="CHEBI:16810"/>
        <dbReference type="ChEBI" id="CHEBI:16842"/>
        <dbReference type="ChEBI" id="CHEBI:30031"/>
        <dbReference type="ChEBI" id="CHEBI:32875"/>
        <dbReference type="ChEBI" id="CHEBI:64428"/>
        <dbReference type="EC" id="1.14.11.33"/>
    </reaction>
</comment>
<evidence type="ECO:0000313" key="18">
    <source>
        <dbReference type="Proteomes" id="UP000051913"/>
    </source>
</evidence>
<dbReference type="Proteomes" id="UP000051913">
    <property type="component" value="Unassembled WGS sequence"/>
</dbReference>
<evidence type="ECO:0000256" key="1">
    <source>
        <dbReference type="ARBA" id="ARBA00007879"/>
    </source>
</evidence>
<keyword evidence="7" id="KW-0234">DNA repair</keyword>
<dbReference type="EC" id="1.14.11.33" evidence="10"/>
<dbReference type="PANTHER" id="PTHR16557">
    <property type="entry name" value="ALKYLATED DNA REPAIR PROTEIN ALKB-RELATED"/>
    <property type="match status" value="1"/>
</dbReference>
<feature type="binding site" evidence="15">
    <location>
        <position position="143"/>
    </location>
    <ligand>
        <name>Fe cation</name>
        <dbReference type="ChEBI" id="CHEBI:24875"/>
        <note>catalytic</note>
    </ligand>
</feature>
<sequence>MPNERGPTLTADLFDAVRDVRPSREAMAEGAVLLRSFARPFENEVIAALREVIAQAPFRRMVTPGGHQMSVAMTNCGSAGWVTDPSGYRYDGVDPNSGQPWPAMPAVFRQLAEQAAAAGGFAGFAPDACLINRYAPGARMSLHQDKDEQDFAAPIVSVSLGLPAVFLFGGAKRADKPARYRLEHGDVVVWGGPSRLFFHGVAPLADGEHALMGRQRINLTFRKAQ</sequence>
<evidence type="ECO:0000256" key="11">
    <source>
        <dbReference type="ARBA" id="ARBA00072243"/>
    </source>
</evidence>
<comment type="similarity">
    <text evidence="1">Belongs to the alkB family.</text>
</comment>
<dbReference type="InterPro" id="IPR037151">
    <property type="entry name" value="AlkB-like_sf"/>
</dbReference>
<dbReference type="GO" id="GO:0006281">
    <property type="term" value="P:DNA repair"/>
    <property type="evidence" value="ECO:0007669"/>
    <property type="project" value="UniProtKB-KW"/>
</dbReference>
<evidence type="ECO:0000256" key="9">
    <source>
        <dbReference type="ARBA" id="ARBA00055649"/>
    </source>
</evidence>
<dbReference type="FunFam" id="2.60.120.590:FF:000005">
    <property type="entry name" value="Alpha-ketoglutarate-dependent dioxygenase AlkB"/>
    <property type="match status" value="1"/>
</dbReference>
<keyword evidence="4 17" id="KW-0223">Dioxygenase</keyword>
<feature type="binding site" evidence="14">
    <location>
        <begin position="88"/>
        <end position="90"/>
    </location>
    <ligand>
        <name>substrate</name>
    </ligand>
</feature>
<dbReference type="Gene3D" id="2.60.120.590">
    <property type="entry name" value="Alpha-ketoglutarate-dependent dioxygenase AlkB-like"/>
    <property type="match status" value="1"/>
</dbReference>
<comment type="cofactor">
    <cofactor evidence="15">
        <name>Fe(2+)</name>
        <dbReference type="ChEBI" id="CHEBI:29033"/>
    </cofactor>
    <text evidence="15">Binds 1 Fe(2+) ion per subunit.</text>
</comment>
<reference evidence="17 18" key="1">
    <citation type="submission" date="2014-03" db="EMBL/GenBank/DDBJ databases">
        <title>Bradyrhizobium valentinum sp. nov., isolated from effective nodules of Lupinus mariae-josephae, a lupine endemic of basic-lime soils in Eastern Spain.</title>
        <authorList>
            <person name="Duran D."/>
            <person name="Rey L."/>
            <person name="Navarro A."/>
            <person name="Busquets A."/>
            <person name="Imperial J."/>
            <person name="Ruiz-Argueso T."/>
        </authorList>
    </citation>
    <scope>NUCLEOTIDE SEQUENCE [LARGE SCALE GENOMIC DNA]</scope>
    <source>
        <strain evidence="17 18">LmjM3</strain>
    </source>
</reference>
<dbReference type="PROSITE" id="PS51471">
    <property type="entry name" value="FE2OG_OXY"/>
    <property type="match status" value="1"/>
</dbReference>
<feature type="binding site" evidence="14">
    <location>
        <position position="81"/>
    </location>
    <ligand>
        <name>substrate</name>
    </ligand>
</feature>
<dbReference type="SUPFAM" id="SSF51197">
    <property type="entry name" value="Clavaminate synthase-like"/>
    <property type="match status" value="1"/>
</dbReference>
<comment type="caution">
    <text evidence="17">The sequence shown here is derived from an EMBL/GenBank/DDBJ whole genome shotgun (WGS) entry which is preliminary data.</text>
</comment>
<evidence type="ECO:0000256" key="8">
    <source>
        <dbReference type="ARBA" id="ARBA00050106"/>
    </source>
</evidence>
<dbReference type="GO" id="GO:0035513">
    <property type="term" value="P:oxidative RNA demethylation"/>
    <property type="evidence" value="ECO:0007669"/>
    <property type="project" value="TreeGrafter"/>
</dbReference>
<dbReference type="GO" id="GO:0008198">
    <property type="term" value="F:ferrous iron binding"/>
    <property type="evidence" value="ECO:0007669"/>
    <property type="project" value="TreeGrafter"/>
</dbReference>
<evidence type="ECO:0000256" key="7">
    <source>
        <dbReference type="ARBA" id="ARBA00023204"/>
    </source>
</evidence>
<feature type="binding site" evidence="15">
    <location>
        <position position="199"/>
    </location>
    <ligand>
        <name>Fe cation</name>
        <dbReference type="ChEBI" id="CHEBI:24875"/>
        <note>catalytic</note>
    </ligand>
</feature>
<dbReference type="GO" id="GO:0035516">
    <property type="term" value="F:broad specificity oxidative DNA demethylase activity"/>
    <property type="evidence" value="ECO:0007669"/>
    <property type="project" value="UniProtKB-EC"/>
</dbReference>
<evidence type="ECO:0000256" key="6">
    <source>
        <dbReference type="ARBA" id="ARBA00023004"/>
    </source>
</evidence>
<dbReference type="STRING" id="1518501.CQ10_25585"/>
<feature type="binding site" evidence="14">
    <location>
        <position position="147"/>
    </location>
    <ligand>
        <name>substrate</name>
    </ligand>
</feature>
<keyword evidence="6 15" id="KW-0408">Iron</keyword>
<keyword evidence="2 15" id="KW-0479">Metal-binding</keyword>
<feature type="binding site" evidence="15">
    <location>
        <position position="145"/>
    </location>
    <ligand>
        <name>Fe cation</name>
        <dbReference type="ChEBI" id="CHEBI:24875"/>
        <note>catalytic</note>
    </ligand>
</feature>
<accession>A0A0R3L2N1</accession>
<evidence type="ECO:0000256" key="15">
    <source>
        <dbReference type="PIRSR" id="PIRSR604574-2"/>
    </source>
</evidence>
<protein>
    <recommendedName>
        <fullName evidence="11">Alpha-ketoglutarate-dependent dioxygenase AlkB</fullName>
        <ecNumber evidence="10">1.14.11.33</ecNumber>
    </recommendedName>
    <alternativeName>
        <fullName evidence="12">Alkylated DNA repair protein AlkB</fullName>
    </alternativeName>
    <alternativeName>
        <fullName evidence="13">DNA oxidative demethylase AlkB</fullName>
    </alternativeName>
</protein>
<dbReference type="OrthoDB" id="9796932at2"/>
<evidence type="ECO:0000313" key="17">
    <source>
        <dbReference type="EMBL" id="KRR12259.1"/>
    </source>
</evidence>
<gene>
    <name evidence="17" type="ORF">CP49_24500</name>
</gene>
<dbReference type="InterPro" id="IPR027450">
    <property type="entry name" value="AlkB-like"/>
</dbReference>
<dbReference type="NCBIfam" id="NF011930">
    <property type="entry name" value="PRK15401.1"/>
    <property type="match status" value="1"/>
</dbReference>
<feature type="binding site" evidence="14">
    <location>
        <position position="173"/>
    </location>
    <ligand>
        <name>substrate</name>
    </ligand>
</feature>
<keyword evidence="3" id="KW-0227">DNA damage</keyword>
<dbReference type="AlphaFoldDB" id="A0A0R3L2N1"/>
<proteinExistence type="inferred from homology"/>
<keyword evidence="5" id="KW-0560">Oxidoreductase</keyword>
<comment type="function">
    <text evidence="9">Dioxygenase that repairs alkylated DNA and RNA containing 3-methylcytosine or 1-methyladenine by oxidative demethylation. Has highest activity towards 3-methylcytosine. Has lower activity towards alkylated DNA containing ethenoadenine, and no detectable activity towards 1-methylguanine or 3-methylthymine. Accepts double-stranded and single-stranded substrates. Requires molecular oxygen, alpha-ketoglutarate and iron. Provides extensive resistance to alkylating agents such as MMS and DMS (SN2 agents), but not to MMNG and MNU (SN1 agents).</text>
</comment>
<evidence type="ECO:0000259" key="16">
    <source>
        <dbReference type="PROSITE" id="PS51471"/>
    </source>
</evidence>
<evidence type="ECO:0000256" key="10">
    <source>
        <dbReference type="ARBA" id="ARBA00066725"/>
    </source>
</evidence>
<name>A0A0R3L2N1_9BRAD</name>
<feature type="binding site" evidence="14">
    <location>
        <begin position="216"/>
        <end position="222"/>
    </location>
    <ligand>
        <name>2-oxoglutarate</name>
        <dbReference type="ChEBI" id="CHEBI:16810"/>
    </ligand>
</feature>
<evidence type="ECO:0000256" key="5">
    <source>
        <dbReference type="ARBA" id="ARBA00023002"/>
    </source>
</evidence>
<evidence type="ECO:0000256" key="13">
    <source>
        <dbReference type="ARBA" id="ARBA00082512"/>
    </source>
</evidence>
<dbReference type="PANTHER" id="PTHR16557:SF2">
    <property type="entry name" value="NUCLEIC ACID DIOXYGENASE ALKBH1"/>
    <property type="match status" value="1"/>
</dbReference>